<dbReference type="Gene3D" id="2.30.110.10">
    <property type="entry name" value="Electron Transport, Fmn-binding Protein, Chain A"/>
    <property type="match status" value="1"/>
</dbReference>
<evidence type="ECO:0000256" key="2">
    <source>
        <dbReference type="ARBA" id="ARBA00023002"/>
    </source>
</evidence>
<dbReference type="AlphaFoldDB" id="A0A2H0LPC6"/>
<dbReference type="GO" id="GO:0042602">
    <property type="term" value="F:riboflavin reductase (NADPH) activity"/>
    <property type="evidence" value="ECO:0007669"/>
    <property type="project" value="TreeGrafter"/>
</dbReference>
<evidence type="ECO:0000256" key="1">
    <source>
        <dbReference type="ARBA" id="ARBA00008898"/>
    </source>
</evidence>
<protein>
    <submittedName>
        <fullName evidence="4">Diguanylate cyclase</fullName>
    </submittedName>
</protein>
<gene>
    <name evidence="4" type="ORF">COV74_05865</name>
</gene>
<name>A0A2H0LPC6_9BACT</name>
<comment type="similarity">
    <text evidence="1">Belongs to the non-flavoprotein flavin reductase family.</text>
</comment>
<dbReference type="SUPFAM" id="SSF50475">
    <property type="entry name" value="FMN-binding split barrel"/>
    <property type="match status" value="1"/>
</dbReference>
<dbReference type="InterPro" id="IPR050268">
    <property type="entry name" value="NADH-dep_flavin_reductase"/>
</dbReference>
<evidence type="ECO:0000313" key="4">
    <source>
        <dbReference type="EMBL" id="PIQ86201.1"/>
    </source>
</evidence>
<comment type="caution">
    <text evidence="4">The sequence shown here is derived from an EMBL/GenBank/DDBJ whole genome shotgun (WGS) entry which is preliminary data.</text>
</comment>
<dbReference type="PANTHER" id="PTHR30466">
    <property type="entry name" value="FLAVIN REDUCTASE"/>
    <property type="match status" value="1"/>
</dbReference>
<dbReference type="InterPro" id="IPR002563">
    <property type="entry name" value="Flavin_Rdtase-like_dom"/>
</dbReference>
<reference evidence="4 5" key="1">
    <citation type="submission" date="2017-09" db="EMBL/GenBank/DDBJ databases">
        <title>Depth-based differentiation of microbial function through sediment-hosted aquifers and enrichment of novel symbionts in the deep terrestrial subsurface.</title>
        <authorList>
            <person name="Probst A.J."/>
            <person name="Ladd B."/>
            <person name="Jarett J.K."/>
            <person name="Geller-Mcgrath D.E."/>
            <person name="Sieber C.M."/>
            <person name="Emerson J.B."/>
            <person name="Anantharaman K."/>
            <person name="Thomas B.C."/>
            <person name="Malmstrom R."/>
            <person name="Stieglmeier M."/>
            <person name="Klingl A."/>
            <person name="Woyke T."/>
            <person name="Ryan C.M."/>
            <person name="Banfield J.F."/>
        </authorList>
    </citation>
    <scope>NUCLEOTIDE SEQUENCE [LARGE SCALE GENOMIC DNA]</scope>
    <source>
        <strain evidence="4">CG11_big_fil_rev_8_21_14_0_20_45_26</strain>
    </source>
</reference>
<organism evidence="4 5">
    <name type="scientific">Candidatus Abzuiibacterium crystallinum</name>
    <dbReference type="NCBI Taxonomy" id="1974748"/>
    <lineage>
        <taxon>Bacteria</taxon>
        <taxon>Pseudomonadati</taxon>
        <taxon>Candidatus Omnitrophota</taxon>
        <taxon>Candidatus Abzuiibacterium</taxon>
    </lineage>
</organism>
<dbReference type="EMBL" id="PCVY01000049">
    <property type="protein sequence ID" value="PIQ86201.1"/>
    <property type="molecule type" value="Genomic_DNA"/>
</dbReference>
<dbReference type="Proteomes" id="UP000230859">
    <property type="component" value="Unassembled WGS sequence"/>
</dbReference>
<dbReference type="GO" id="GO:0010181">
    <property type="term" value="F:FMN binding"/>
    <property type="evidence" value="ECO:0007669"/>
    <property type="project" value="InterPro"/>
</dbReference>
<keyword evidence="2" id="KW-0560">Oxidoreductase</keyword>
<feature type="domain" description="Flavin reductase like" evidence="3">
    <location>
        <begin position="26"/>
        <end position="173"/>
    </location>
</feature>
<dbReference type="SMART" id="SM00903">
    <property type="entry name" value="Flavin_Reduct"/>
    <property type="match status" value="1"/>
</dbReference>
<proteinExistence type="inferred from homology"/>
<evidence type="ECO:0000259" key="3">
    <source>
        <dbReference type="SMART" id="SM00903"/>
    </source>
</evidence>
<dbReference type="InterPro" id="IPR012349">
    <property type="entry name" value="Split_barrel_FMN-bd"/>
</dbReference>
<sequence length="175" mass="19821">MMRSKDCRLTPKRVNSMDLHAKKILLQRIPNGLYIVGLKHGKRVHAFSGSWLTQISMKPPMVMLGVRQDSKAFGFVKRGRSISLNFVSKHGKNMIQFFFKPCKAQDNFFGDYAFVKDKTGAPIFKDAIGYLECRVKKVVTRFGDHAAVFAEVTNAKLRSDLEPLILADTPWHYGG</sequence>
<dbReference type="Pfam" id="PF01613">
    <property type="entry name" value="Flavin_Reduct"/>
    <property type="match status" value="1"/>
</dbReference>
<evidence type="ECO:0000313" key="5">
    <source>
        <dbReference type="Proteomes" id="UP000230859"/>
    </source>
</evidence>
<accession>A0A2H0LPC6</accession>
<dbReference type="PANTHER" id="PTHR30466:SF11">
    <property type="entry name" value="FLAVIN-DEPENDENT MONOOXYGENASE, REDUCTASE SUBUNIT HSAB"/>
    <property type="match status" value="1"/>
</dbReference>